<dbReference type="PANTHER" id="PTHR45586:SF1">
    <property type="entry name" value="LIPOPOLYSACCHARIDE ASSEMBLY PROTEIN B"/>
    <property type="match status" value="1"/>
</dbReference>
<gene>
    <name evidence="4" type="ORF">Osc7112_1958</name>
</gene>
<sequence length="562" mass="62676">MNAYLVLDEKPARIDQKLKTLSEYVQQYPSGWKKRLELANLLYAMGHIEQAVEEYRQVIDRQQPPSIGVRLQLGKLLQLMGREVEAIAVYESASAHARNEATRQHISGSIALCRNDTQAAILAFESAASLEPNNAAHWLALGQVQRGRGDAVAALRSFDRVLSLNPDDVVALIDSYDASQAVGNVRQAQRRLSKVLEVAPGDFRSLKRLADTRCRMRLVSGEEGKQTKQIISSVLQLAPDAADARELLAYYHLFRGESANGVGVLERFTEEHPNHPRGWYSYGRCLFHTGEYQKAAEAMLKAYRLYPQDCEIYRALCEILPAADMTSSPASLDPPQPPLTRGELEQVKPSHCTGETPLEVPLVKGDLGGSNREVTLASIVEEMLDRFPDRWSVWTTAGRVLVESFQEIERGCDVSVRGTQLEPQLPDAWLGHGRVLALAGKHREAVEALAQGWQLLPEERGYLQSVSAAVWLGESYGVLGDEVASRKWLEKACQFRELMEFDPAMAGYWQGRALLGLGDVTEAVEAYRSALSRRLLYPFRGEVEEAVKRLKGKRRKGDRAKA</sequence>
<evidence type="ECO:0000256" key="3">
    <source>
        <dbReference type="PROSITE-ProRule" id="PRU00339"/>
    </source>
</evidence>
<dbReference type="Pfam" id="PF13432">
    <property type="entry name" value="TPR_16"/>
    <property type="match status" value="4"/>
</dbReference>
<dbReference type="SUPFAM" id="SSF48452">
    <property type="entry name" value="TPR-like"/>
    <property type="match status" value="3"/>
</dbReference>
<dbReference type="PANTHER" id="PTHR45586">
    <property type="entry name" value="TPR REPEAT-CONTAINING PROTEIN PA4667"/>
    <property type="match status" value="1"/>
</dbReference>
<dbReference type="STRING" id="179408.Osc7112_1958"/>
<evidence type="ECO:0000313" key="4">
    <source>
        <dbReference type="EMBL" id="AFZ06436.1"/>
    </source>
</evidence>
<name>K9VEQ4_9CYAN</name>
<proteinExistence type="predicted"/>
<dbReference type="InterPro" id="IPR011990">
    <property type="entry name" value="TPR-like_helical_dom_sf"/>
</dbReference>
<keyword evidence="1" id="KW-0677">Repeat</keyword>
<accession>K9VEQ4</accession>
<dbReference type="PROSITE" id="PS50005">
    <property type="entry name" value="TPR"/>
    <property type="match status" value="2"/>
</dbReference>
<dbReference type="KEGG" id="oni:Osc7112_1958"/>
<feature type="repeat" description="TPR" evidence="3">
    <location>
        <begin position="276"/>
        <end position="309"/>
    </location>
</feature>
<dbReference type="InterPro" id="IPR051012">
    <property type="entry name" value="CellSynth/LPSAsmb/PSIAsmb"/>
</dbReference>
<keyword evidence="2 3" id="KW-0802">TPR repeat</keyword>
<organism evidence="4 5">
    <name type="scientific">Phormidium nigroviride PCC 7112</name>
    <dbReference type="NCBI Taxonomy" id="179408"/>
    <lineage>
        <taxon>Bacteria</taxon>
        <taxon>Bacillati</taxon>
        <taxon>Cyanobacteriota</taxon>
        <taxon>Cyanophyceae</taxon>
        <taxon>Oscillatoriophycideae</taxon>
        <taxon>Oscillatoriales</taxon>
        <taxon>Oscillatoriaceae</taxon>
        <taxon>Phormidium</taxon>
    </lineage>
</organism>
<evidence type="ECO:0000256" key="1">
    <source>
        <dbReference type="ARBA" id="ARBA00022737"/>
    </source>
</evidence>
<evidence type="ECO:0000313" key="5">
    <source>
        <dbReference type="Proteomes" id="UP000010478"/>
    </source>
</evidence>
<dbReference type="InterPro" id="IPR019734">
    <property type="entry name" value="TPR_rpt"/>
</dbReference>
<keyword evidence="5" id="KW-1185">Reference proteome</keyword>
<evidence type="ECO:0000256" key="2">
    <source>
        <dbReference type="ARBA" id="ARBA00022803"/>
    </source>
</evidence>
<dbReference type="HOGENOM" id="CLU_528587_0_0_3"/>
<dbReference type="AlphaFoldDB" id="K9VEQ4"/>
<dbReference type="SMART" id="SM00028">
    <property type="entry name" value="TPR"/>
    <property type="match status" value="7"/>
</dbReference>
<dbReference type="eggNOG" id="COG0457">
    <property type="taxonomic scope" value="Bacteria"/>
</dbReference>
<dbReference type="Proteomes" id="UP000010478">
    <property type="component" value="Chromosome"/>
</dbReference>
<dbReference type="PATRIC" id="fig|179408.3.peg.2384"/>
<feature type="repeat" description="TPR" evidence="3">
    <location>
        <begin position="135"/>
        <end position="168"/>
    </location>
</feature>
<dbReference type="Gene3D" id="1.25.40.10">
    <property type="entry name" value="Tetratricopeptide repeat domain"/>
    <property type="match status" value="2"/>
</dbReference>
<protein>
    <submittedName>
        <fullName evidence="4">Tetratricopeptide TPR_2 repeat-containing protein</fullName>
    </submittedName>
</protein>
<dbReference type="EMBL" id="CP003614">
    <property type="protein sequence ID" value="AFZ06436.1"/>
    <property type="molecule type" value="Genomic_DNA"/>
</dbReference>
<reference evidence="4 5" key="1">
    <citation type="submission" date="2012-05" db="EMBL/GenBank/DDBJ databases">
        <title>Finished chromosome of genome of Oscillatoria sp. PCC 7112.</title>
        <authorList>
            <consortium name="US DOE Joint Genome Institute"/>
            <person name="Gugger M."/>
            <person name="Coursin T."/>
            <person name="Rippka R."/>
            <person name="Tandeau De Marsac N."/>
            <person name="Huntemann M."/>
            <person name="Wei C.-L."/>
            <person name="Han J."/>
            <person name="Detter J.C."/>
            <person name="Han C."/>
            <person name="Tapia R."/>
            <person name="Davenport K."/>
            <person name="Daligault H."/>
            <person name="Erkkila T."/>
            <person name="Gu W."/>
            <person name="Munk A.C.C."/>
            <person name="Teshima H."/>
            <person name="Xu Y."/>
            <person name="Chain P."/>
            <person name="Chen A."/>
            <person name="Krypides N."/>
            <person name="Mavromatis K."/>
            <person name="Markowitz V."/>
            <person name="Szeto E."/>
            <person name="Ivanova N."/>
            <person name="Mikhailova N."/>
            <person name="Ovchinnikova G."/>
            <person name="Pagani I."/>
            <person name="Pati A."/>
            <person name="Goodwin L."/>
            <person name="Peters L."/>
            <person name="Pitluck S."/>
            <person name="Woyke T."/>
            <person name="Kerfeld C."/>
        </authorList>
    </citation>
    <scope>NUCLEOTIDE SEQUENCE [LARGE SCALE GENOMIC DNA]</scope>
    <source>
        <strain evidence="4 5">PCC 7112</strain>
    </source>
</reference>